<sequence>CVLTGAGGVFSAGADISEMQAQGIEAIDNSERRRNWGTIEDFPKPMIAAVERFAFGGGHELAMLTDFVVAAEDSQFGQPEINLGILPGDGATQRLTRVGGKGLAMRMMLTGEPIDAATAHSAGLITVLTPPGEALEHALDLATTIAERNPIGAMLVKQTVKAAYETNMTAGLEVERQAIRLAFARGAHVEGMRQFLNKKRT</sequence>
<evidence type="ECO:0000256" key="1">
    <source>
        <dbReference type="ARBA" id="ARBA00023239"/>
    </source>
</evidence>
<dbReference type="PANTHER" id="PTHR11941">
    <property type="entry name" value="ENOYL-COA HYDRATASE-RELATED"/>
    <property type="match status" value="1"/>
</dbReference>
<name>A0A382K341_9ZZZZ</name>
<proteinExistence type="predicted"/>
<dbReference type="SUPFAM" id="SSF52096">
    <property type="entry name" value="ClpP/crotonase"/>
    <property type="match status" value="1"/>
</dbReference>
<feature type="non-terminal residue" evidence="2">
    <location>
        <position position="1"/>
    </location>
</feature>
<dbReference type="EMBL" id="UINC01077193">
    <property type="protein sequence ID" value="SVC17091.1"/>
    <property type="molecule type" value="Genomic_DNA"/>
</dbReference>
<organism evidence="2">
    <name type="scientific">marine metagenome</name>
    <dbReference type="NCBI Taxonomy" id="408172"/>
    <lineage>
        <taxon>unclassified sequences</taxon>
        <taxon>metagenomes</taxon>
        <taxon>ecological metagenomes</taxon>
    </lineage>
</organism>
<evidence type="ECO:0008006" key="3">
    <source>
        <dbReference type="Google" id="ProtNLM"/>
    </source>
</evidence>
<dbReference type="Gene3D" id="3.90.226.10">
    <property type="entry name" value="2-enoyl-CoA Hydratase, Chain A, domain 1"/>
    <property type="match status" value="1"/>
</dbReference>
<keyword evidence="1" id="KW-0456">Lyase</keyword>
<dbReference type="Pfam" id="PF00378">
    <property type="entry name" value="ECH_1"/>
    <property type="match status" value="1"/>
</dbReference>
<dbReference type="CDD" id="cd06558">
    <property type="entry name" value="crotonase-like"/>
    <property type="match status" value="1"/>
</dbReference>
<dbReference type="PANTHER" id="PTHR11941:SF54">
    <property type="entry name" value="ENOYL-COA HYDRATASE, MITOCHONDRIAL"/>
    <property type="match status" value="1"/>
</dbReference>
<reference evidence="2" key="1">
    <citation type="submission" date="2018-05" db="EMBL/GenBank/DDBJ databases">
        <authorList>
            <person name="Lanie J.A."/>
            <person name="Ng W.-L."/>
            <person name="Kazmierczak K.M."/>
            <person name="Andrzejewski T.M."/>
            <person name="Davidsen T.M."/>
            <person name="Wayne K.J."/>
            <person name="Tettelin H."/>
            <person name="Glass J.I."/>
            <person name="Rusch D."/>
            <person name="Podicherti R."/>
            <person name="Tsui H.-C.T."/>
            <person name="Winkler M.E."/>
        </authorList>
    </citation>
    <scope>NUCLEOTIDE SEQUENCE</scope>
</reference>
<gene>
    <name evidence="2" type="ORF">METZ01_LOCUS269945</name>
</gene>
<protein>
    <recommendedName>
        <fullName evidence="3">Enoyl-CoA hydratase</fullName>
    </recommendedName>
</protein>
<dbReference type="GO" id="GO:0006635">
    <property type="term" value="P:fatty acid beta-oxidation"/>
    <property type="evidence" value="ECO:0007669"/>
    <property type="project" value="TreeGrafter"/>
</dbReference>
<dbReference type="AlphaFoldDB" id="A0A382K341"/>
<evidence type="ECO:0000313" key="2">
    <source>
        <dbReference type="EMBL" id="SVC17091.1"/>
    </source>
</evidence>
<accession>A0A382K341</accession>
<dbReference type="Gene3D" id="1.10.12.10">
    <property type="entry name" value="Lyase 2-enoyl-coa Hydratase, Chain A, domain 2"/>
    <property type="match status" value="1"/>
</dbReference>
<dbReference type="GO" id="GO:0016829">
    <property type="term" value="F:lyase activity"/>
    <property type="evidence" value="ECO:0007669"/>
    <property type="project" value="UniProtKB-KW"/>
</dbReference>
<dbReference type="InterPro" id="IPR029045">
    <property type="entry name" value="ClpP/crotonase-like_dom_sf"/>
</dbReference>
<dbReference type="InterPro" id="IPR001753">
    <property type="entry name" value="Enoyl-CoA_hydra/iso"/>
</dbReference>
<dbReference type="InterPro" id="IPR014748">
    <property type="entry name" value="Enoyl-CoA_hydra_C"/>
</dbReference>